<comment type="caution">
    <text evidence="2">The sequence shown here is derived from an EMBL/GenBank/DDBJ whole genome shotgun (WGS) entry which is preliminary data.</text>
</comment>
<name>A0A9D5DGK6_9CRYT</name>
<feature type="compositionally biased region" description="Basic residues" evidence="1">
    <location>
        <begin position="509"/>
        <end position="524"/>
    </location>
</feature>
<feature type="region of interest" description="Disordered" evidence="1">
    <location>
        <begin position="345"/>
        <end position="458"/>
    </location>
</feature>
<feature type="compositionally biased region" description="Polar residues" evidence="1">
    <location>
        <begin position="300"/>
        <end position="316"/>
    </location>
</feature>
<sequence length="524" mass="56237">MERVKFFGGGRAGRIGGRGGVGGRGRGGVGGRGGVDGRGDVVGRGGYDGGGGEEAPGKACGVEFGGAPQRGKRGGYRGRGGGYYRGGYYSRGGGVFSGYSADKAQKELDFTRGMQVTTENKGRAGLDIGGEAVGCGNVEATNSSGLTEGANHALLEKQNGKDEVVSGIISSTEASDCCKSHSSSQNPSPIGGSQEEHGVGSSLHGSSKISADSEHTKDRFRNTYKNRSLDNTQHEGALETRRQAMEGANIDSRGAVQVCGTTGLGDNEAPTEVSELEKEHLKAGECAYAKDPSALESFPTKRSSNGSGPSQTCERNLVKPNSQMIEDVINWMFERQKEAIQWLKDNGKYSEEDDTQDLSRRPHRFSHRTGYRGKKHVWSGGREEHHSKKGGYREDGFPSSSPYKASVGSGAPNESDCTSAGVPGKPQHVDASEPISSRTLITRHEQKPGSRPRQGFEYNRKLYGAKGGNFQLQTKIKEGEAVHSAEVRHNPRFGEKNYSRNGGFDSPRRYRGYRYKRPSAPKEL</sequence>
<feature type="compositionally biased region" description="Polar residues" evidence="1">
    <location>
        <begin position="175"/>
        <end position="188"/>
    </location>
</feature>
<feature type="compositionally biased region" description="Basic residues" evidence="1">
    <location>
        <begin position="361"/>
        <end position="377"/>
    </location>
</feature>
<feature type="region of interest" description="Disordered" evidence="1">
    <location>
        <begin position="294"/>
        <end position="316"/>
    </location>
</feature>
<feature type="compositionally biased region" description="Basic and acidic residues" evidence="1">
    <location>
        <begin position="381"/>
        <end position="396"/>
    </location>
</feature>
<dbReference type="EMBL" id="JAPCXC010000043">
    <property type="protein sequence ID" value="KAJ1608456.1"/>
    <property type="molecule type" value="Genomic_DNA"/>
</dbReference>
<evidence type="ECO:0000256" key="1">
    <source>
        <dbReference type="SAM" id="MobiDB-lite"/>
    </source>
</evidence>
<feature type="compositionally biased region" description="Gly residues" evidence="1">
    <location>
        <begin position="17"/>
        <end position="34"/>
    </location>
</feature>
<feature type="region of interest" description="Disordered" evidence="1">
    <location>
        <begin position="175"/>
        <end position="236"/>
    </location>
</feature>
<dbReference type="OrthoDB" id="342507at2759"/>
<protein>
    <submittedName>
        <fullName evidence="2">Uncharacterized protein</fullName>
    </submittedName>
</protein>
<dbReference type="AlphaFoldDB" id="A0A9D5DGK6"/>
<gene>
    <name evidence="2" type="ORF">OJ253_1948</name>
</gene>
<feature type="region of interest" description="Disordered" evidence="1">
    <location>
        <begin position="17"/>
        <end position="50"/>
    </location>
</feature>
<proteinExistence type="predicted"/>
<feature type="compositionally biased region" description="Basic and acidic residues" evidence="1">
    <location>
        <begin position="211"/>
        <end position="221"/>
    </location>
</feature>
<dbReference type="Proteomes" id="UP001067231">
    <property type="component" value="Unassembled WGS sequence"/>
</dbReference>
<evidence type="ECO:0000313" key="2">
    <source>
        <dbReference type="EMBL" id="KAJ1608456.1"/>
    </source>
</evidence>
<feature type="region of interest" description="Disordered" evidence="1">
    <location>
        <begin position="481"/>
        <end position="524"/>
    </location>
</feature>
<accession>A0A9D5DGK6</accession>
<reference evidence="2" key="1">
    <citation type="submission" date="2022-10" db="EMBL/GenBank/DDBJ databases">
        <title>Adaptive evolution leads to modifications in subtelomeric GC content in a zoonotic Cryptosporidium species.</title>
        <authorList>
            <person name="Li J."/>
            <person name="Feng Y."/>
            <person name="Xiao L."/>
        </authorList>
    </citation>
    <scope>NUCLEOTIDE SEQUENCE</scope>
    <source>
        <strain evidence="2">33844</strain>
    </source>
</reference>
<feature type="compositionally biased region" description="Basic and acidic residues" evidence="1">
    <location>
        <begin position="481"/>
        <end position="498"/>
    </location>
</feature>
<organism evidence="2">
    <name type="scientific">Cryptosporidium canis</name>
    <dbReference type="NCBI Taxonomy" id="195482"/>
    <lineage>
        <taxon>Eukaryota</taxon>
        <taxon>Sar</taxon>
        <taxon>Alveolata</taxon>
        <taxon>Apicomplexa</taxon>
        <taxon>Conoidasida</taxon>
        <taxon>Coccidia</taxon>
        <taxon>Eucoccidiorida</taxon>
        <taxon>Eimeriorina</taxon>
        <taxon>Cryptosporidiidae</taxon>
        <taxon>Cryptosporidium</taxon>
    </lineage>
</organism>